<protein>
    <submittedName>
        <fullName evidence="2">Uncharacterized protein</fullName>
    </submittedName>
</protein>
<keyword evidence="3" id="KW-1185">Reference proteome</keyword>
<dbReference type="Proteomes" id="UP000822688">
    <property type="component" value="Chromosome 7"/>
</dbReference>
<gene>
    <name evidence="2" type="ORF">KC19_7G105200</name>
</gene>
<dbReference type="EMBL" id="CM026428">
    <property type="protein sequence ID" value="KAG0567030.1"/>
    <property type="molecule type" value="Genomic_DNA"/>
</dbReference>
<evidence type="ECO:0000256" key="1">
    <source>
        <dbReference type="SAM" id="MobiDB-lite"/>
    </source>
</evidence>
<dbReference type="PANTHER" id="PTHR36006:SF2">
    <property type="entry name" value="OS06G0704200 PROTEIN"/>
    <property type="match status" value="1"/>
</dbReference>
<feature type="compositionally biased region" description="Polar residues" evidence="1">
    <location>
        <begin position="49"/>
        <end position="67"/>
    </location>
</feature>
<proteinExistence type="predicted"/>
<organism evidence="2 3">
    <name type="scientific">Ceratodon purpureus</name>
    <name type="common">Fire moss</name>
    <name type="synonym">Dicranum purpureum</name>
    <dbReference type="NCBI Taxonomy" id="3225"/>
    <lineage>
        <taxon>Eukaryota</taxon>
        <taxon>Viridiplantae</taxon>
        <taxon>Streptophyta</taxon>
        <taxon>Embryophyta</taxon>
        <taxon>Bryophyta</taxon>
        <taxon>Bryophytina</taxon>
        <taxon>Bryopsida</taxon>
        <taxon>Dicranidae</taxon>
        <taxon>Pseudoditrichales</taxon>
        <taxon>Ditrichaceae</taxon>
        <taxon>Ceratodon</taxon>
    </lineage>
</organism>
<name>A0A8T0H719_CERPU</name>
<sequence length="200" mass="20875">MSTSLAWSSGRVSLLVHCSVPSAGDSRHPSSRKLSCNCTLPGFSSSVTPSILRSGSETGGKSTTVVSLSGGGDSTVEPHRRFVVPGYRRSALESVFSLVVALVMTVGVQGAPSSQDTFEDVPQTLSGGEKGHRIQKPKSGKAESCTRKCVPTCVRGGAGAPGEGPLNVERPLVVFKEGFRSRQYCLIECSEVCNLIGDGS</sequence>
<reference evidence="2" key="1">
    <citation type="submission" date="2020-06" db="EMBL/GenBank/DDBJ databases">
        <title>WGS assembly of Ceratodon purpureus strain R40.</title>
        <authorList>
            <person name="Carey S.B."/>
            <person name="Jenkins J."/>
            <person name="Shu S."/>
            <person name="Lovell J.T."/>
            <person name="Sreedasyam A."/>
            <person name="Maumus F."/>
            <person name="Tiley G.P."/>
            <person name="Fernandez-Pozo N."/>
            <person name="Barry K."/>
            <person name="Chen C."/>
            <person name="Wang M."/>
            <person name="Lipzen A."/>
            <person name="Daum C."/>
            <person name="Saski C.A."/>
            <person name="Payton A.C."/>
            <person name="Mcbreen J.C."/>
            <person name="Conrad R.E."/>
            <person name="Kollar L.M."/>
            <person name="Olsson S."/>
            <person name="Huttunen S."/>
            <person name="Landis J.B."/>
            <person name="Wickett N.J."/>
            <person name="Johnson M.G."/>
            <person name="Rensing S.A."/>
            <person name="Grimwood J."/>
            <person name="Schmutz J."/>
            <person name="Mcdaniel S.F."/>
        </authorList>
    </citation>
    <scope>NUCLEOTIDE SEQUENCE</scope>
    <source>
        <strain evidence="2">R40</strain>
    </source>
</reference>
<dbReference type="PANTHER" id="PTHR36006">
    <property type="entry name" value="BNAC02G25390D PROTEIN"/>
    <property type="match status" value="1"/>
</dbReference>
<accession>A0A8T0H719</accession>
<comment type="caution">
    <text evidence="2">The sequence shown here is derived from an EMBL/GenBank/DDBJ whole genome shotgun (WGS) entry which is preliminary data.</text>
</comment>
<feature type="region of interest" description="Disordered" evidence="1">
    <location>
        <begin position="49"/>
        <end position="74"/>
    </location>
</feature>
<evidence type="ECO:0000313" key="2">
    <source>
        <dbReference type="EMBL" id="KAG0567030.1"/>
    </source>
</evidence>
<evidence type="ECO:0000313" key="3">
    <source>
        <dbReference type="Proteomes" id="UP000822688"/>
    </source>
</evidence>
<dbReference type="AlphaFoldDB" id="A0A8T0H719"/>